<dbReference type="InterPro" id="IPR011054">
    <property type="entry name" value="Rudment_hybrid_motif"/>
</dbReference>
<dbReference type="Gene3D" id="3.30.470.20">
    <property type="entry name" value="ATP-grasp fold, B domain"/>
    <property type="match status" value="1"/>
</dbReference>
<evidence type="ECO:0000256" key="5">
    <source>
        <dbReference type="HAMAP-Rule" id="MF_01928"/>
    </source>
</evidence>
<dbReference type="PANTHER" id="PTHR11609">
    <property type="entry name" value="PURINE BIOSYNTHESIS PROTEIN 6/7, PUR6/7"/>
    <property type="match status" value="1"/>
</dbReference>
<dbReference type="GO" id="GO:0005829">
    <property type="term" value="C:cytosol"/>
    <property type="evidence" value="ECO:0007669"/>
    <property type="project" value="TreeGrafter"/>
</dbReference>
<dbReference type="NCBIfam" id="NF004679">
    <property type="entry name" value="PRK06019.1-5"/>
    <property type="match status" value="1"/>
</dbReference>
<comment type="function">
    <text evidence="5">Catalyzes the ATP-dependent conversion of 5-aminoimidazole ribonucleotide (AIR) and HCO(3)(-) to N5-carboxyaminoimidazole ribonucleotide (N5-CAIR).</text>
</comment>
<evidence type="ECO:0000313" key="8">
    <source>
        <dbReference type="EMBL" id="AXC49827.1"/>
    </source>
</evidence>
<keyword evidence="9" id="KW-1185">Reference proteome</keyword>
<dbReference type="PANTHER" id="PTHR11609:SF5">
    <property type="entry name" value="PHOSPHORIBOSYLAMINOIMIDAZOLE CARBOXYLASE"/>
    <property type="match status" value="1"/>
</dbReference>
<dbReference type="Gene3D" id="3.30.1490.20">
    <property type="entry name" value="ATP-grasp fold, A domain"/>
    <property type="match status" value="1"/>
</dbReference>
<dbReference type="NCBIfam" id="TIGR01161">
    <property type="entry name" value="purK"/>
    <property type="match status" value="1"/>
</dbReference>
<dbReference type="InterPro" id="IPR040686">
    <property type="entry name" value="PurK_C"/>
</dbReference>
<keyword evidence="3 5" id="KW-0658">Purine biosynthesis</keyword>
<evidence type="ECO:0000256" key="1">
    <source>
        <dbReference type="ARBA" id="ARBA00022598"/>
    </source>
</evidence>
<dbReference type="InterPro" id="IPR011761">
    <property type="entry name" value="ATP-grasp"/>
</dbReference>
<dbReference type="PROSITE" id="PS50975">
    <property type="entry name" value="ATP_GRASP"/>
    <property type="match status" value="1"/>
</dbReference>
<dbReference type="InterPro" id="IPR003135">
    <property type="entry name" value="ATP-grasp_carboxylate-amine"/>
</dbReference>
<evidence type="ECO:0000256" key="6">
    <source>
        <dbReference type="RuleBase" id="RU361200"/>
    </source>
</evidence>
<dbReference type="GO" id="GO:0046872">
    <property type="term" value="F:metal ion binding"/>
    <property type="evidence" value="ECO:0007669"/>
    <property type="project" value="InterPro"/>
</dbReference>
<comment type="subunit">
    <text evidence="5 6">Homodimer.</text>
</comment>
<dbReference type="Proteomes" id="UP000252023">
    <property type="component" value="Chromosome"/>
</dbReference>
<evidence type="ECO:0000256" key="4">
    <source>
        <dbReference type="ARBA" id="ARBA00022840"/>
    </source>
</evidence>
<dbReference type="GO" id="GO:0006189">
    <property type="term" value="P:'de novo' IMP biosynthetic process"/>
    <property type="evidence" value="ECO:0007669"/>
    <property type="project" value="UniProtKB-UniRule"/>
</dbReference>
<dbReference type="KEGG" id="pars:DRW48_09115"/>
<proteinExistence type="inferred from homology"/>
<feature type="domain" description="ATP-grasp" evidence="7">
    <location>
        <begin position="117"/>
        <end position="304"/>
    </location>
</feature>
<comment type="catalytic activity">
    <reaction evidence="5 6">
        <text>5-amino-1-(5-phospho-beta-D-ribosyl)imidazole + hydrogencarbonate + ATP = 5-carboxyamino-1-(5-phospho-D-ribosyl)imidazole + ADP + phosphate + 2 H(+)</text>
        <dbReference type="Rhea" id="RHEA:19317"/>
        <dbReference type="ChEBI" id="CHEBI:15378"/>
        <dbReference type="ChEBI" id="CHEBI:17544"/>
        <dbReference type="ChEBI" id="CHEBI:30616"/>
        <dbReference type="ChEBI" id="CHEBI:43474"/>
        <dbReference type="ChEBI" id="CHEBI:58730"/>
        <dbReference type="ChEBI" id="CHEBI:137981"/>
        <dbReference type="ChEBI" id="CHEBI:456216"/>
        <dbReference type="EC" id="6.3.4.18"/>
    </reaction>
</comment>
<protein>
    <recommendedName>
        <fullName evidence="5 6">N5-carboxyaminoimidazole ribonucleotide synthase</fullName>
        <shortName evidence="5 6">N5-CAIR synthase</shortName>
        <ecNumber evidence="5 6">6.3.4.18</ecNumber>
    </recommendedName>
    <alternativeName>
        <fullName evidence="5 6">5-(carboxyamino)imidazole ribonucleotide synthetase</fullName>
    </alternativeName>
</protein>
<feature type="binding site" evidence="5">
    <location>
        <begin position="190"/>
        <end position="193"/>
    </location>
    <ligand>
        <name>ATP</name>
        <dbReference type="ChEBI" id="CHEBI:30616"/>
    </ligand>
</feature>
<dbReference type="Gene3D" id="3.40.50.20">
    <property type="match status" value="1"/>
</dbReference>
<dbReference type="RefSeq" id="WP_114076146.1">
    <property type="nucleotide sequence ID" value="NZ_CP030918.1"/>
</dbReference>
<accession>A0A344PKC2</accession>
<name>A0A344PKC2_9RHOB</name>
<dbReference type="GO" id="GO:0005524">
    <property type="term" value="F:ATP binding"/>
    <property type="evidence" value="ECO:0007669"/>
    <property type="project" value="UniProtKB-UniRule"/>
</dbReference>
<dbReference type="HAMAP" id="MF_01928">
    <property type="entry name" value="PurK"/>
    <property type="match status" value="1"/>
</dbReference>
<keyword evidence="4 5" id="KW-0067">ATP-binding</keyword>
<evidence type="ECO:0000313" key="9">
    <source>
        <dbReference type="Proteomes" id="UP000252023"/>
    </source>
</evidence>
<gene>
    <name evidence="5 6" type="primary">purK</name>
    <name evidence="8" type="ORF">DRW48_09115</name>
</gene>
<organism evidence="8 9">
    <name type="scientific">Paracoccus suum</name>
    <dbReference type="NCBI Taxonomy" id="2259340"/>
    <lineage>
        <taxon>Bacteria</taxon>
        <taxon>Pseudomonadati</taxon>
        <taxon>Pseudomonadota</taxon>
        <taxon>Alphaproteobacteria</taxon>
        <taxon>Rhodobacterales</taxon>
        <taxon>Paracoccaceae</taxon>
        <taxon>Paracoccus</taxon>
    </lineage>
</organism>
<dbReference type="InterPro" id="IPR005875">
    <property type="entry name" value="PurK"/>
</dbReference>
<dbReference type="Pfam" id="PF02222">
    <property type="entry name" value="ATP-grasp"/>
    <property type="match status" value="1"/>
</dbReference>
<dbReference type="AlphaFoldDB" id="A0A344PKC2"/>
<dbReference type="EMBL" id="CP030918">
    <property type="protein sequence ID" value="AXC49827.1"/>
    <property type="molecule type" value="Genomic_DNA"/>
</dbReference>
<comment type="function">
    <text evidence="6">Catalyzes the ATP-dependent conversion of 5-aminoimidazole ribonucleotide (AIR) and HCO(3)- to N5-carboxyaminoimidazole ribonucleotide (N5-CAIR).</text>
</comment>
<reference evidence="9" key="1">
    <citation type="submission" date="2018-07" db="EMBL/GenBank/DDBJ databases">
        <title>Genome sequencing of Paracoccus sp. SC2-6.</title>
        <authorList>
            <person name="Heo J."/>
            <person name="Kim S.-J."/>
            <person name="Kwon S.-W."/>
        </authorList>
    </citation>
    <scope>NUCLEOTIDE SEQUENCE [LARGE SCALE GENOMIC DNA]</scope>
    <source>
        <strain evidence="9">SC2-6</strain>
    </source>
</reference>
<dbReference type="SUPFAM" id="SSF51246">
    <property type="entry name" value="Rudiment single hybrid motif"/>
    <property type="match status" value="1"/>
</dbReference>
<feature type="binding site" evidence="5">
    <location>
        <position position="198"/>
    </location>
    <ligand>
        <name>ATP</name>
        <dbReference type="ChEBI" id="CHEBI:30616"/>
    </ligand>
</feature>
<feature type="binding site" evidence="5">
    <location>
        <position position="221"/>
    </location>
    <ligand>
        <name>ATP</name>
        <dbReference type="ChEBI" id="CHEBI:30616"/>
    </ligand>
</feature>
<evidence type="ECO:0000256" key="2">
    <source>
        <dbReference type="ARBA" id="ARBA00022741"/>
    </source>
</evidence>
<keyword evidence="1 5" id="KW-0436">Ligase</keyword>
<dbReference type="EC" id="6.3.4.18" evidence="5 6"/>
<keyword evidence="2 5" id="KW-0547">Nucleotide-binding</keyword>
<dbReference type="NCBIfam" id="NF004676">
    <property type="entry name" value="PRK06019.1-2"/>
    <property type="match status" value="1"/>
</dbReference>
<dbReference type="Pfam" id="PF22660">
    <property type="entry name" value="RS_preATP-grasp-like"/>
    <property type="match status" value="1"/>
</dbReference>
<dbReference type="GO" id="GO:0034028">
    <property type="term" value="F:5-(carboxyamino)imidazole ribonucleotide synthase activity"/>
    <property type="evidence" value="ECO:0007669"/>
    <property type="project" value="UniProtKB-UniRule"/>
</dbReference>
<sequence>MSSLEFPTAALRPGGVIGILGGGQLARMLTIAAGRLGYHTHVFEPEEDCPAAPLTSARTTAGWDDMAALDAFAEAIDVATYEFENVPTAALDRIERRCAVLPGRHALAVSQDRVDEKQFLNDLGLPTASWAAVDDVPGLTTALAAIGAPAILKTRRMGYDGKGQVRLKDDAPAAAEAALAELGGAPCILEGMVDFDSEISVIVARAGDGSVSAYDPGTNEHRGGILRLTTVPCGQPERVVTDAVLMAAKIVTSLEYVGVMGVEMFVTKGGLMVNEIAPRVHNSGHWTQAGAAVCQFEQHVRAIAGLPLGDGQRHADVVMENLIGDDIERIPTLLAERDTQIHLYGKSEVRPGRKMGHVNRVTRRRD</sequence>
<dbReference type="FunFam" id="3.30.1490.20:FF:000015">
    <property type="entry name" value="N5-carboxyaminoimidazole ribonucleotide synthase"/>
    <property type="match status" value="1"/>
</dbReference>
<dbReference type="SUPFAM" id="SSF52440">
    <property type="entry name" value="PreATP-grasp domain"/>
    <property type="match status" value="1"/>
</dbReference>
<feature type="binding site" evidence="5">
    <location>
        <position position="153"/>
    </location>
    <ligand>
        <name>ATP</name>
        <dbReference type="ChEBI" id="CHEBI:30616"/>
    </ligand>
</feature>
<comment type="similarity">
    <text evidence="5 6">Belongs to the PurK/PurT family.</text>
</comment>
<feature type="binding site" evidence="5">
    <location>
        <position position="113"/>
    </location>
    <ligand>
        <name>ATP</name>
        <dbReference type="ChEBI" id="CHEBI:30616"/>
    </ligand>
</feature>
<comment type="pathway">
    <text evidence="5 6">Purine metabolism; IMP biosynthesis via de novo pathway; 5-amino-1-(5-phospho-D-ribosyl)imidazole-4-carboxylate from 5-amino-1-(5-phospho-D-ribosyl)imidazole (N5-CAIR route): step 1/2.</text>
</comment>
<dbReference type="OrthoDB" id="9804625at2"/>
<dbReference type="GO" id="GO:0004638">
    <property type="term" value="F:phosphoribosylaminoimidazole carboxylase activity"/>
    <property type="evidence" value="ECO:0007669"/>
    <property type="project" value="InterPro"/>
</dbReference>
<dbReference type="InterPro" id="IPR016185">
    <property type="entry name" value="PreATP-grasp_dom_sf"/>
</dbReference>
<evidence type="ECO:0000259" key="7">
    <source>
        <dbReference type="PROSITE" id="PS50975"/>
    </source>
</evidence>
<dbReference type="Pfam" id="PF17769">
    <property type="entry name" value="PurK_C"/>
    <property type="match status" value="1"/>
</dbReference>
<feature type="binding site" evidence="5">
    <location>
        <begin position="274"/>
        <end position="275"/>
    </location>
    <ligand>
        <name>ATP</name>
        <dbReference type="ChEBI" id="CHEBI:30616"/>
    </ligand>
</feature>
<dbReference type="UniPathway" id="UPA00074">
    <property type="reaction ID" value="UER00942"/>
</dbReference>
<dbReference type="SUPFAM" id="SSF56059">
    <property type="entry name" value="Glutathione synthetase ATP-binding domain-like"/>
    <property type="match status" value="1"/>
</dbReference>
<dbReference type="InterPro" id="IPR013815">
    <property type="entry name" value="ATP_grasp_subdomain_1"/>
</dbReference>
<feature type="binding site" evidence="5">
    <location>
        <begin position="158"/>
        <end position="164"/>
    </location>
    <ligand>
        <name>ATP</name>
        <dbReference type="ChEBI" id="CHEBI:30616"/>
    </ligand>
</feature>
<evidence type="ECO:0000256" key="3">
    <source>
        <dbReference type="ARBA" id="ARBA00022755"/>
    </source>
</evidence>
<dbReference type="InterPro" id="IPR054350">
    <property type="entry name" value="PurT/PurK_preATP-grasp"/>
</dbReference>